<feature type="compositionally biased region" description="Polar residues" evidence="2">
    <location>
        <begin position="19"/>
        <end position="36"/>
    </location>
</feature>
<dbReference type="WBParaSite" id="GPUH_0000466901-mRNA-1">
    <property type="protein sequence ID" value="GPUH_0000466901-mRNA-1"/>
    <property type="gene ID" value="GPUH_0000466901"/>
</dbReference>
<accession>A0A183D7H1</accession>
<dbReference type="GO" id="GO:0003712">
    <property type="term" value="F:transcription coregulator activity"/>
    <property type="evidence" value="ECO:0007669"/>
    <property type="project" value="TreeGrafter"/>
</dbReference>
<dbReference type="InterPro" id="IPR001202">
    <property type="entry name" value="WW_dom"/>
</dbReference>
<reference evidence="3 4" key="2">
    <citation type="submission" date="2018-11" db="EMBL/GenBank/DDBJ databases">
        <authorList>
            <consortium name="Pathogen Informatics"/>
        </authorList>
    </citation>
    <scope>NUCLEOTIDE SEQUENCE [LARGE SCALE GENOMIC DNA]</scope>
</reference>
<evidence type="ECO:0000256" key="2">
    <source>
        <dbReference type="SAM" id="MobiDB-lite"/>
    </source>
</evidence>
<sequence length="125" mass="14144">MSAFQVLHSDSVASFGDGSDSSFEQVFFYNPSTRTSVWERPPDLYNRPDVDLLVSKPPEEKKPDAAKETDDDRGSATSEGSDNDEENAPPAAKKSRKEKKLEKQRLEQLAAKKEKDRPRQMLEKQ</sequence>
<proteinExistence type="predicted"/>
<name>A0A183D7H1_9BILA</name>
<evidence type="ECO:0000313" key="4">
    <source>
        <dbReference type="Proteomes" id="UP000271098"/>
    </source>
</evidence>
<evidence type="ECO:0000313" key="5">
    <source>
        <dbReference type="WBParaSite" id="GPUH_0000466901-mRNA-1"/>
    </source>
</evidence>
<dbReference type="PANTHER" id="PTHR15377">
    <property type="entry name" value="TRANSCRIPTION ELONGATION REGULATOR 1"/>
    <property type="match status" value="1"/>
</dbReference>
<dbReference type="CDD" id="cd00201">
    <property type="entry name" value="WW"/>
    <property type="match status" value="1"/>
</dbReference>
<feature type="region of interest" description="Disordered" evidence="2">
    <location>
        <begin position="1"/>
        <end position="125"/>
    </location>
</feature>
<dbReference type="SUPFAM" id="SSF51045">
    <property type="entry name" value="WW domain"/>
    <property type="match status" value="1"/>
</dbReference>
<dbReference type="GO" id="GO:0070063">
    <property type="term" value="F:RNA polymerase binding"/>
    <property type="evidence" value="ECO:0007669"/>
    <property type="project" value="InterPro"/>
</dbReference>
<evidence type="ECO:0000256" key="1">
    <source>
        <dbReference type="ARBA" id="ARBA00022737"/>
    </source>
</evidence>
<feature type="compositionally biased region" description="Basic and acidic residues" evidence="2">
    <location>
        <begin position="40"/>
        <end position="50"/>
    </location>
</feature>
<dbReference type="GO" id="GO:0005634">
    <property type="term" value="C:nucleus"/>
    <property type="evidence" value="ECO:0007669"/>
    <property type="project" value="TreeGrafter"/>
</dbReference>
<dbReference type="PANTHER" id="PTHR15377:SF3">
    <property type="entry name" value="WW DOMAIN-CONTAINING PROTEIN"/>
    <property type="match status" value="1"/>
</dbReference>
<feature type="compositionally biased region" description="Basic and acidic residues" evidence="2">
    <location>
        <begin position="57"/>
        <end position="74"/>
    </location>
</feature>
<reference evidence="5" key="1">
    <citation type="submission" date="2016-06" db="UniProtKB">
        <authorList>
            <consortium name="WormBaseParasite"/>
        </authorList>
    </citation>
    <scope>IDENTIFICATION</scope>
</reference>
<dbReference type="InterPro" id="IPR045148">
    <property type="entry name" value="TCRG1-like"/>
</dbReference>
<gene>
    <name evidence="3" type="ORF">GPUH_LOCUS4662</name>
</gene>
<organism evidence="5">
    <name type="scientific">Gongylonema pulchrum</name>
    <dbReference type="NCBI Taxonomy" id="637853"/>
    <lineage>
        <taxon>Eukaryota</taxon>
        <taxon>Metazoa</taxon>
        <taxon>Ecdysozoa</taxon>
        <taxon>Nematoda</taxon>
        <taxon>Chromadorea</taxon>
        <taxon>Rhabditida</taxon>
        <taxon>Spirurina</taxon>
        <taxon>Spiruromorpha</taxon>
        <taxon>Spiruroidea</taxon>
        <taxon>Gongylonematidae</taxon>
        <taxon>Gongylonema</taxon>
    </lineage>
</organism>
<dbReference type="Gene3D" id="2.20.70.10">
    <property type="match status" value="1"/>
</dbReference>
<dbReference type="Proteomes" id="UP000271098">
    <property type="component" value="Unassembled WGS sequence"/>
</dbReference>
<dbReference type="OrthoDB" id="5871307at2759"/>
<dbReference type="EMBL" id="UYRT01009070">
    <property type="protein sequence ID" value="VDK46539.1"/>
    <property type="molecule type" value="Genomic_DNA"/>
</dbReference>
<evidence type="ECO:0000313" key="3">
    <source>
        <dbReference type="EMBL" id="VDK46539.1"/>
    </source>
</evidence>
<keyword evidence="4" id="KW-1185">Reference proteome</keyword>
<feature type="compositionally biased region" description="Basic and acidic residues" evidence="2">
    <location>
        <begin position="99"/>
        <end position="125"/>
    </location>
</feature>
<protein>
    <submittedName>
        <fullName evidence="5">WW domain-containing protein</fullName>
    </submittedName>
</protein>
<dbReference type="AlphaFoldDB" id="A0A183D7H1"/>
<keyword evidence="1" id="KW-0677">Repeat</keyword>
<dbReference type="InterPro" id="IPR036020">
    <property type="entry name" value="WW_dom_sf"/>
</dbReference>